<organism evidence="8 9">
    <name type="scientific">Pseudomonas yamanorum</name>
    <dbReference type="NCBI Taxonomy" id="515393"/>
    <lineage>
        <taxon>Bacteria</taxon>
        <taxon>Pseudomonadati</taxon>
        <taxon>Pseudomonadota</taxon>
        <taxon>Gammaproteobacteria</taxon>
        <taxon>Pseudomonadales</taxon>
        <taxon>Pseudomonadaceae</taxon>
        <taxon>Pseudomonas</taxon>
    </lineage>
</organism>
<sequence length="256" mass="26998">MFRVTFAVFAGLFGLWSVSSAALADGITGEAGVGVSYQPHDPTGSRYETQPIPYFDLDWGSVSLGSDDGLTWSALNTHGFTAGPYINYLPGRTANGSLRGLRDVPDMAEVGGFIQYAPAEFWRVYAQVGQAVGGGHDQSGVVGKLGGELGYPMGRGIIGSTGLMAHFADARQAQTFFGVDANEAAASGFRPYNASAGFQNLTLTQSFEFPLDAKWSLLTSASWIHLVGSAANSSIVKETGDVNQGQVQGAISYKFD</sequence>
<dbReference type="OrthoDB" id="6191999at2"/>
<dbReference type="KEGG" id="pym:AK972_0930"/>
<keyword evidence="4" id="KW-0472">Membrane</keyword>
<comment type="subcellular location">
    <subcellularLocation>
        <location evidence="1">Cell outer membrane</location>
    </subcellularLocation>
</comment>
<dbReference type="EMBL" id="JACAQR010000057">
    <property type="protein sequence ID" value="NWD45709.1"/>
    <property type="molecule type" value="Genomic_DNA"/>
</dbReference>
<evidence type="ECO:0000256" key="1">
    <source>
        <dbReference type="ARBA" id="ARBA00004442"/>
    </source>
</evidence>
<comment type="caution">
    <text evidence="8">The sequence shown here is derived from an EMBL/GenBank/DDBJ whole genome shotgun (WGS) entry which is preliminary data.</text>
</comment>
<evidence type="ECO:0000313" key="8">
    <source>
        <dbReference type="EMBL" id="NWD45709.1"/>
    </source>
</evidence>
<keyword evidence="3 6" id="KW-0732">Signal</keyword>
<keyword evidence="5" id="KW-0998">Cell outer membrane</keyword>
<feature type="chain" id="PRO_5007508910" evidence="6">
    <location>
        <begin position="25"/>
        <end position="256"/>
    </location>
</feature>
<dbReference type="GO" id="GO:0009279">
    <property type="term" value="C:cell outer membrane"/>
    <property type="evidence" value="ECO:0007669"/>
    <property type="project" value="UniProtKB-SubCell"/>
</dbReference>
<dbReference type="Pfam" id="PF06629">
    <property type="entry name" value="MipA"/>
    <property type="match status" value="1"/>
</dbReference>
<dbReference type="PANTHER" id="PTHR38776:SF1">
    <property type="entry name" value="MLTA-INTERACTING PROTEIN-RELATED"/>
    <property type="match status" value="1"/>
</dbReference>
<evidence type="ECO:0000256" key="4">
    <source>
        <dbReference type="ARBA" id="ARBA00023136"/>
    </source>
</evidence>
<dbReference type="PANTHER" id="PTHR38776">
    <property type="entry name" value="MLTA-INTERACTING PROTEIN-RELATED"/>
    <property type="match status" value="1"/>
</dbReference>
<proteinExistence type="inferred from homology"/>
<evidence type="ECO:0000256" key="3">
    <source>
        <dbReference type="ARBA" id="ARBA00022729"/>
    </source>
</evidence>
<dbReference type="Proteomes" id="UP000546584">
    <property type="component" value="Unassembled WGS sequence"/>
</dbReference>
<dbReference type="Proteomes" id="UP001224477">
    <property type="component" value="Unassembled WGS sequence"/>
</dbReference>
<accession>A0A1H2HVI4</accession>
<evidence type="ECO:0000256" key="2">
    <source>
        <dbReference type="ARBA" id="ARBA00005722"/>
    </source>
</evidence>
<evidence type="ECO:0000256" key="5">
    <source>
        <dbReference type="ARBA" id="ARBA00023237"/>
    </source>
</evidence>
<comment type="similarity">
    <text evidence="2">Belongs to the MipA/OmpV family.</text>
</comment>
<reference evidence="7 10" key="2">
    <citation type="journal article" date="2023" name="Microbiol. Resour. Announc.">
        <title>Whole-genome sequence of Pseudomonas yamanorum OLsAu1 isolated from the edible ectomycorrhizal mushroom Lactarius sp. section Deliciosi.</title>
        <authorList>
            <person name="Ramirez-Mendoza R."/>
            <person name="Angeles-Argaiz R.E."/>
            <person name="Hernandez-Oaxaca D."/>
            <person name="Aguirre-Beltran L."/>
            <person name="Almaraz-Suarez J."/>
            <person name="Perez-Moreno J."/>
        </authorList>
    </citation>
    <scope>NUCLEOTIDE SEQUENCE [LARGE SCALE GENOMIC DNA]</scope>
    <source>
        <strain evidence="7 10">OLsAu1</strain>
    </source>
</reference>
<dbReference type="EMBL" id="JAVGXC010000031">
    <property type="protein sequence ID" value="MDR0192042.1"/>
    <property type="molecule type" value="Genomic_DNA"/>
</dbReference>
<keyword evidence="10" id="KW-1185">Reference proteome</keyword>
<evidence type="ECO:0000313" key="7">
    <source>
        <dbReference type="EMBL" id="MDR0192042.1"/>
    </source>
</evidence>
<dbReference type="RefSeq" id="WP_063027400.1">
    <property type="nucleotide sequence ID" value="NZ_CP012400.2"/>
</dbReference>
<dbReference type="GeneID" id="93515037"/>
<reference evidence="8 9" key="1">
    <citation type="submission" date="2020-04" db="EMBL/GenBank/DDBJ databases">
        <title>Molecular characterization of pseudomonads from Agaricus bisporus reveal novel blotch 2 pathogens in Western Europe.</title>
        <authorList>
            <person name="Taparia T."/>
            <person name="Krijger M."/>
            <person name="Haynes E."/>
            <person name="Elpinstone J.G."/>
            <person name="Noble R."/>
            <person name="Van Der Wolf J."/>
        </authorList>
    </citation>
    <scope>NUCLEOTIDE SEQUENCE [LARGE SCALE GENOMIC DNA]</scope>
    <source>
        <strain evidence="8 9">IPO3753</strain>
    </source>
</reference>
<dbReference type="InterPro" id="IPR010583">
    <property type="entry name" value="MipA"/>
</dbReference>
<dbReference type="AlphaFoldDB" id="A0A143GC56"/>
<evidence type="ECO:0000313" key="10">
    <source>
        <dbReference type="Proteomes" id="UP001224477"/>
    </source>
</evidence>
<evidence type="ECO:0000256" key="6">
    <source>
        <dbReference type="SAM" id="SignalP"/>
    </source>
</evidence>
<accession>A0A143GC56</accession>
<evidence type="ECO:0000313" key="9">
    <source>
        <dbReference type="Proteomes" id="UP000546584"/>
    </source>
</evidence>
<protein>
    <submittedName>
        <fullName evidence="8">MipA/OmpV family protein</fullName>
    </submittedName>
</protein>
<feature type="signal peptide" evidence="6">
    <location>
        <begin position="1"/>
        <end position="24"/>
    </location>
</feature>
<name>A0A143GC56_9PSED</name>
<gene>
    <name evidence="8" type="ORF">HX826_27880</name>
    <name evidence="7" type="ORF">RCO22_24135</name>
</gene>